<keyword evidence="1" id="KW-1133">Transmembrane helix</keyword>
<evidence type="ECO:0000313" key="4">
    <source>
        <dbReference type="Proteomes" id="UP000245793"/>
    </source>
</evidence>
<dbReference type="Pfam" id="PF10080">
    <property type="entry name" value="FtrD-like"/>
    <property type="match status" value="1"/>
</dbReference>
<feature type="transmembrane region" description="Helical" evidence="1">
    <location>
        <begin position="215"/>
        <end position="236"/>
    </location>
</feature>
<feature type="domain" description="Membrane iron-sulfur containing protein FtrD-like" evidence="2">
    <location>
        <begin position="312"/>
        <end position="411"/>
    </location>
</feature>
<comment type="caution">
    <text evidence="3">The sequence shown here is derived from an EMBL/GenBank/DDBJ whole genome shotgun (WGS) entry which is preliminary data.</text>
</comment>
<evidence type="ECO:0000256" key="1">
    <source>
        <dbReference type="SAM" id="Phobius"/>
    </source>
</evidence>
<dbReference type="AlphaFoldDB" id="A0A2U1E3F7"/>
<feature type="transmembrane region" description="Helical" evidence="1">
    <location>
        <begin position="263"/>
        <end position="282"/>
    </location>
</feature>
<keyword evidence="1" id="KW-0472">Membrane</keyword>
<organism evidence="3 4">
    <name type="scientific">Ezakiella coagulans</name>
    <dbReference type="NCBI Taxonomy" id="46507"/>
    <lineage>
        <taxon>Bacteria</taxon>
        <taxon>Bacillati</taxon>
        <taxon>Bacillota</taxon>
        <taxon>Tissierellia</taxon>
        <taxon>Ezakiella</taxon>
    </lineage>
</organism>
<feature type="transmembrane region" description="Helical" evidence="1">
    <location>
        <begin position="67"/>
        <end position="88"/>
    </location>
</feature>
<accession>A0A2U1E3F7</accession>
<dbReference type="Proteomes" id="UP000245793">
    <property type="component" value="Unassembled WGS sequence"/>
</dbReference>
<dbReference type="RefSeq" id="WP_185117043.1">
    <property type="nucleotide sequence ID" value="NZ_CP096650.1"/>
</dbReference>
<protein>
    <submittedName>
        <fullName evidence="3">Putative membrane protein</fullName>
    </submittedName>
</protein>
<feature type="transmembrane region" description="Helical" evidence="1">
    <location>
        <begin position="37"/>
        <end position="55"/>
    </location>
</feature>
<sequence length="413" mass="47272">MLKIFIKVMEAGIGFSFIIGLALGYLSTENFKNKYKIIFGTVFMGTLAAIISSILREIPNFVNRSSLSFWSMVPIVIALIGIIVFYFLKEKSNIYKNVFVGFLSLYIIASFFYYMPAIFVQLNNFVYYGESAVSTMVLYRIIGYVFAVVLMILSGLAIFKTIRRVGKNHRDKILLISFLIWGINQIFIVLQRLYAIDILPRNARLFNTIAWVINHANFIGFSLMIFLIILPIILYANNVKVKETFKNPAELRKKKYHMRCNRNLAKFFLALVAINVFSLTYIRAYSGRDIALSEPEEYVIDNDMIIVPLSELEDMRLHRYQYTAADGVQMRFFLIKKSQGSYGVVLDACEICGPSGYYERGDDVICKLCDVVMNRGTIGFKGGCNPIPIPYIVHDEKIKINTQDLDANSFVFK</sequence>
<feature type="transmembrane region" description="Helical" evidence="1">
    <location>
        <begin position="6"/>
        <end position="25"/>
    </location>
</feature>
<feature type="transmembrane region" description="Helical" evidence="1">
    <location>
        <begin position="141"/>
        <end position="162"/>
    </location>
</feature>
<evidence type="ECO:0000313" key="3">
    <source>
        <dbReference type="EMBL" id="PVY94372.1"/>
    </source>
</evidence>
<evidence type="ECO:0000259" key="2">
    <source>
        <dbReference type="Pfam" id="PF10080"/>
    </source>
</evidence>
<dbReference type="InterPro" id="IPR018758">
    <property type="entry name" value="FtrD-like"/>
</dbReference>
<feature type="transmembrane region" description="Helical" evidence="1">
    <location>
        <begin position="100"/>
        <end position="121"/>
    </location>
</feature>
<feature type="transmembrane region" description="Helical" evidence="1">
    <location>
        <begin position="174"/>
        <end position="195"/>
    </location>
</feature>
<keyword evidence="4" id="KW-1185">Reference proteome</keyword>
<name>A0A2U1E3F7_9FIRM</name>
<gene>
    <name evidence="3" type="ORF">C7381_10575</name>
</gene>
<keyword evidence="1" id="KW-0812">Transmembrane</keyword>
<reference evidence="3 4" key="1">
    <citation type="submission" date="2018-04" db="EMBL/GenBank/DDBJ databases">
        <title>Genomic Encyclopedia of Type Strains, Phase IV (KMG-IV): sequencing the most valuable type-strain genomes for metagenomic binning, comparative biology and taxonomic classification.</title>
        <authorList>
            <person name="Goeker M."/>
        </authorList>
    </citation>
    <scope>NUCLEOTIDE SEQUENCE [LARGE SCALE GENOMIC DNA]</scope>
    <source>
        <strain evidence="3 4">DSM 20705</strain>
    </source>
</reference>
<dbReference type="EMBL" id="QEKV01000005">
    <property type="protein sequence ID" value="PVY94372.1"/>
    <property type="molecule type" value="Genomic_DNA"/>
</dbReference>
<proteinExistence type="predicted"/>